<accession>A0ABP3DB37</accession>
<sequence>MSSVTHLNPPALHANPAFSQAVKVDGPGSLLFVGGQNGVDQHGQVVGDDAFTQSVQAFRNLEAVLEAAGGTLENVVKWTIIATDRAHIGPGFGAFQQVWGGRANPPAITVQIVSGLANPAYLVEIEAVAAL</sequence>
<dbReference type="CDD" id="cd00448">
    <property type="entry name" value="YjgF_YER057c_UK114_family"/>
    <property type="match status" value="1"/>
</dbReference>
<dbReference type="RefSeq" id="WP_343934166.1">
    <property type="nucleotide sequence ID" value="NZ_BAAABU010000004.1"/>
</dbReference>
<protein>
    <submittedName>
        <fullName evidence="1">RidA family protein</fullName>
    </submittedName>
</protein>
<reference evidence="2" key="1">
    <citation type="journal article" date="2019" name="Int. J. Syst. Evol. Microbiol.">
        <title>The Global Catalogue of Microorganisms (GCM) 10K type strain sequencing project: providing services to taxonomists for standard genome sequencing and annotation.</title>
        <authorList>
            <consortium name="The Broad Institute Genomics Platform"/>
            <consortium name="The Broad Institute Genome Sequencing Center for Infectious Disease"/>
            <person name="Wu L."/>
            <person name="Ma J."/>
        </authorList>
    </citation>
    <scope>NUCLEOTIDE SEQUENCE [LARGE SCALE GENOMIC DNA]</scope>
    <source>
        <strain evidence="2">JCM 3380</strain>
    </source>
</reference>
<dbReference type="Gene3D" id="3.30.1330.40">
    <property type="entry name" value="RutC-like"/>
    <property type="match status" value="1"/>
</dbReference>
<dbReference type="InterPro" id="IPR006175">
    <property type="entry name" value="YjgF/YER057c/UK114"/>
</dbReference>
<evidence type="ECO:0000313" key="1">
    <source>
        <dbReference type="EMBL" id="GAA0227879.1"/>
    </source>
</evidence>
<comment type="caution">
    <text evidence="1">The sequence shown here is derived from an EMBL/GenBank/DDBJ whole genome shotgun (WGS) entry which is preliminary data.</text>
</comment>
<gene>
    <name evidence="1" type="ORF">GCM10010492_27840</name>
</gene>
<keyword evidence="2" id="KW-1185">Reference proteome</keyword>
<dbReference type="Pfam" id="PF01042">
    <property type="entry name" value="Ribonuc_L-PSP"/>
    <property type="match status" value="1"/>
</dbReference>
<organism evidence="1 2">
    <name type="scientific">Saccharothrix mutabilis subsp. mutabilis</name>
    <dbReference type="NCBI Taxonomy" id="66855"/>
    <lineage>
        <taxon>Bacteria</taxon>
        <taxon>Bacillati</taxon>
        <taxon>Actinomycetota</taxon>
        <taxon>Actinomycetes</taxon>
        <taxon>Pseudonocardiales</taxon>
        <taxon>Pseudonocardiaceae</taxon>
        <taxon>Saccharothrix</taxon>
    </lineage>
</organism>
<dbReference type="PANTHER" id="PTHR43857">
    <property type="entry name" value="BLR7761 PROTEIN"/>
    <property type="match status" value="1"/>
</dbReference>
<dbReference type="Proteomes" id="UP001500416">
    <property type="component" value="Unassembled WGS sequence"/>
</dbReference>
<evidence type="ECO:0000313" key="2">
    <source>
        <dbReference type="Proteomes" id="UP001500416"/>
    </source>
</evidence>
<dbReference type="InterPro" id="IPR035959">
    <property type="entry name" value="RutC-like_sf"/>
</dbReference>
<dbReference type="PANTHER" id="PTHR43857:SF1">
    <property type="entry name" value="YJGH FAMILY PROTEIN"/>
    <property type="match status" value="1"/>
</dbReference>
<proteinExistence type="predicted"/>
<name>A0ABP3DB37_9PSEU</name>
<dbReference type="EMBL" id="BAAABU010000004">
    <property type="protein sequence ID" value="GAA0227879.1"/>
    <property type="molecule type" value="Genomic_DNA"/>
</dbReference>
<dbReference type="SUPFAM" id="SSF55298">
    <property type="entry name" value="YjgF-like"/>
    <property type="match status" value="1"/>
</dbReference>